<evidence type="ECO:0000256" key="1">
    <source>
        <dbReference type="ARBA" id="ARBA00022553"/>
    </source>
</evidence>
<dbReference type="RefSeq" id="WP_015018539.1">
    <property type="nucleotide sequence ID" value="NC_018719.1"/>
</dbReference>
<accession>K0IML6</accession>
<dbReference type="Proteomes" id="UP000008037">
    <property type="component" value="Chromosome"/>
</dbReference>
<dbReference type="Pfam" id="PF00072">
    <property type="entry name" value="Response_reg"/>
    <property type="match status" value="1"/>
</dbReference>
<keyword evidence="4" id="KW-1185">Reference proteome</keyword>
<dbReference type="OrthoDB" id="2830at2157"/>
<gene>
    <name evidence="3" type="ordered locus">Ngar_c10570</name>
</gene>
<dbReference type="HOGENOM" id="CLU_000445_69_15_2"/>
<dbReference type="GO" id="GO:0000160">
    <property type="term" value="P:phosphorelay signal transduction system"/>
    <property type="evidence" value="ECO:0007669"/>
    <property type="project" value="InterPro"/>
</dbReference>
<dbReference type="BioCyc" id="CNIT1237085:G1324-1055-MONOMER"/>
<evidence type="ECO:0000259" key="2">
    <source>
        <dbReference type="PROSITE" id="PS50110"/>
    </source>
</evidence>
<dbReference type="InterPro" id="IPR001789">
    <property type="entry name" value="Sig_transdc_resp-reg_receiver"/>
</dbReference>
<organism evidence="3 4">
    <name type="scientific">Nitrososphaera gargensis (strain Ga9.2)</name>
    <dbReference type="NCBI Taxonomy" id="1237085"/>
    <lineage>
        <taxon>Archaea</taxon>
        <taxon>Nitrososphaerota</taxon>
        <taxon>Nitrososphaeria</taxon>
        <taxon>Nitrososphaerales</taxon>
        <taxon>Nitrososphaeraceae</taxon>
        <taxon>Nitrososphaera</taxon>
    </lineage>
</organism>
<dbReference type="PANTHER" id="PTHR44591:SF3">
    <property type="entry name" value="RESPONSE REGULATORY DOMAIN-CONTAINING PROTEIN"/>
    <property type="match status" value="1"/>
</dbReference>
<dbReference type="PROSITE" id="PS50110">
    <property type="entry name" value="RESPONSE_REGULATORY"/>
    <property type="match status" value="1"/>
</dbReference>
<proteinExistence type="predicted"/>
<evidence type="ECO:0000313" key="3">
    <source>
        <dbReference type="EMBL" id="AFU57999.1"/>
    </source>
</evidence>
<dbReference type="GeneID" id="13795452"/>
<dbReference type="SMART" id="SM00448">
    <property type="entry name" value="REC"/>
    <property type="match status" value="1"/>
</dbReference>
<evidence type="ECO:0000313" key="4">
    <source>
        <dbReference type="Proteomes" id="UP000008037"/>
    </source>
</evidence>
<dbReference type="KEGG" id="nga:Ngar_c10570"/>
<name>K0IML6_NITGG</name>
<dbReference type="PANTHER" id="PTHR44591">
    <property type="entry name" value="STRESS RESPONSE REGULATOR PROTEIN 1"/>
    <property type="match status" value="1"/>
</dbReference>
<protein>
    <submittedName>
        <fullName evidence="3">Putative signal transduction response regulator, receiver domain protein</fullName>
    </submittedName>
</protein>
<dbReference type="InterPro" id="IPR050595">
    <property type="entry name" value="Bact_response_regulator"/>
</dbReference>
<feature type="domain" description="Response regulatory" evidence="2">
    <location>
        <begin position="11"/>
        <end position="129"/>
    </location>
</feature>
<dbReference type="Gene3D" id="3.40.50.2300">
    <property type="match status" value="1"/>
</dbReference>
<dbReference type="InterPro" id="IPR011006">
    <property type="entry name" value="CheY-like_superfamily"/>
</dbReference>
<dbReference type="InParanoid" id="K0IML6"/>
<dbReference type="EMBL" id="CP002408">
    <property type="protein sequence ID" value="AFU57999.1"/>
    <property type="molecule type" value="Genomic_DNA"/>
</dbReference>
<dbReference type="SUPFAM" id="SSF52172">
    <property type="entry name" value="CheY-like"/>
    <property type="match status" value="1"/>
</dbReference>
<sequence>MGLRQQDKVQTIMLIEDEEDILLVYRDFLERRGYRIEVSAPTANEILRDYEAYQPDLVLLDYRLPGYMNGLQAAEKILQKDPMARILIVTAYEDAKKELAENKFFNGKKISILIKPVQLGQLARLIARL</sequence>
<dbReference type="STRING" id="1237085.Ngar_c10570"/>
<keyword evidence="1" id="KW-0597">Phosphoprotein</keyword>
<dbReference type="AlphaFoldDB" id="K0IML6"/>
<reference evidence="3 4" key="1">
    <citation type="journal article" date="2012" name="Environ. Microbiol.">
        <title>The genome of the ammonia-oxidizing Candidatus Nitrososphaera gargensis: insights into metabolic versatility and environmental adaptations.</title>
        <authorList>
            <person name="Spang A."/>
            <person name="Poehlein A."/>
            <person name="Offre P."/>
            <person name="Zumbragel S."/>
            <person name="Haider S."/>
            <person name="Rychlik N."/>
            <person name="Nowka B."/>
            <person name="Schmeisser C."/>
            <person name="Lebedeva E.V."/>
            <person name="Rattei T."/>
            <person name="Bohm C."/>
            <person name="Schmid M."/>
            <person name="Galushko A."/>
            <person name="Hatzenpichler R."/>
            <person name="Weinmaier T."/>
            <person name="Daniel R."/>
            <person name="Schleper C."/>
            <person name="Spieck E."/>
            <person name="Streit W."/>
            <person name="Wagner M."/>
        </authorList>
    </citation>
    <scope>NUCLEOTIDE SEQUENCE [LARGE SCALE GENOMIC DNA]</scope>
    <source>
        <strain evidence="4">Ga9.2</strain>
    </source>
</reference>